<evidence type="ECO:0000256" key="12">
    <source>
        <dbReference type="ARBA" id="ARBA00023204"/>
    </source>
</evidence>
<evidence type="ECO:0000256" key="6">
    <source>
        <dbReference type="ARBA" id="ARBA00022485"/>
    </source>
</evidence>
<dbReference type="NCBIfam" id="TIGR01084">
    <property type="entry name" value="mutY"/>
    <property type="match status" value="1"/>
</dbReference>
<keyword evidence="7" id="KW-0479">Metal-binding</keyword>
<comment type="similarity">
    <text evidence="3 14">Belongs to the Nth/MutY family.</text>
</comment>
<dbReference type="EMBL" id="JBHSBW010000011">
    <property type="protein sequence ID" value="MFC4212073.1"/>
    <property type="molecule type" value="Genomic_DNA"/>
</dbReference>
<dbReference type="Gene3D" id="1.10.340.30">
    <property type="entry name" value="Hypothetical protein, domain 2"/>
    <property type="match status" value="1"/>
</dbReference>
<comment type="caution">
    <text evidence="16">The sequence shown here is derived from an EMBL/GenBank/DDBJ whole genome shotgun (WGS) entry which is preliminary data.</text>
</comment>
<dbReference type="SUPFAM" id="SSF55811">
    <property type="entry name" value="Nudix"/>
    <property type="match status" value="1"/>
</dbReference>
<dbReference type="InterPro" id="IPR044298">
    <property type="entry name" value="MIG/MutY"/>
</dbReference>
<evidence type="ECO:0000256" key="9">
    <source>
        <dbReference type="ARBA" id="ARBA00022801"/>
    </source>
</evidence>
<evidence type="ECO:0000256" key="13">
    <source>
        <dbReference type="ARBA" id="ARBA00023295"/>
    </source>
</evidence>
<feature type="domain" description="HhH-GPD" evidence="15">
    <location>
        <begin position="35"/>
        <end position="186"/>
    </location>
</feature>
<evidence type="ECO:0000313" key="16">
    <source>
        <dbReference type="EMBL" id="MFC4212073.1"/>
    </source>
</evidence>
<reference evidence="17" key="1">
    <citation type="journal article" date="2019" name="Int. J. Syst. Evol. Microbiol.">
        <title>The Global Catalogue of Microorganisms (GCM) 10K type strain sequencing project: providing services to taxonomists for standard genome sequencing and annotation.</title>
        <authorList>
            <consortium name="The Broad Institute Genomics Platform"/>
            <consortium name="The Broad Institute Genome Sequencing Center for Infectious Disease"/>
            <person name="Wu L."/>
            <person name="Ma J."/>
        </authorList>
    </citation>
    <scope>NUCLEOTIDE SEQUENCE [LARGE SCALE GENOMIC DNA]</scope>
    <source>
        <strain evidence="17">CCM 8691</strain>
    </source>
</reference>
<dbReference type="InterPro" id="IPR005760">
    <property type="entry name" value="A/G_AdeGlyc_MutY"/>
</dbReference>
<keyword evidence="9 16" id="KW-0378">Hydrolase</keyword>
<comment type="catalytic activity">
    <reaction evidence="1 14">
        <text>Hydrolyzes free adenine bases from 7,8-dihydro-8-oxoguanine:adenine mismatched double-stranded DNA, leaving an apurinic site.</text>
        <dbReference type="EC" id="3.2.2.31"/>
    </reaction>
</comment>
<dbReference type="PANTHER" id="PTHR42944:SF1">
    <property type="entry name" value="ADENINE DNA GLYCOSYLASE"/>
    <property type="match status" value="1"/>
</dbReference>
<dbReference type="Proteomes" id="UP001595789">
    <property type="component" value="Unassembled WGS sequence"/>
</dbReference>
<evidence type="ECO:0000256" key="10">
    <source>
        <dbReference type="ARBA" id="ARBA00023004"/>
    </source>
</evidence>
<protein>
    <recommendedName>
        <fullName evidence="5 14">Adenine DNA glycosylase</fullName>
        <ecNumber evidence="4 14">3.2.2.31</ecNumber>
    </recommendedName>
</protein>
<dbReference type="RefSeq" id="WP_378985722.1">
    <property type="nucleotide sequence ID" value="NZ_JBHSBW010000011.1"/>
</dbReference>
<dbReference type="CDD" id="cd03431">
    <property type="entry name" value="NUDIX_DNA_Glycosylase_C-MutY"/>
    <property type="match status" value="1"/>
</dbReference>
<dbReference type="InterPro" id="IPR011257">
    <property type="entry name" value="DNA_glycosylase"/>
</dbReference>
<evidence type="ECO:0000313" key="17">
    <source>
        <dbReference type="Proteomes" id="UP001595789"/>
    </source>
</evidence>
<dbReference type="InterPro" id="IPR003265">
    <property type="entry name" value="HhH-GPD_domain"/>
</dbReference>
<dbReference type="SUPFAM" id="SSF48150">
    <property type="entry name" value="DNA-glycosylase"/>
    <property type="match status" value="1"/>
</dbReference>
<dbReference type="Pfam" id="PF00730">
    <property type="entry name" value="HhH-GPD"/>
    <property type="match status" value="1"/>
</dbReference>
<evidence type="ECO:0000256" key="11">
    <source>
        <dbReference type="ARBA" id="ARBA00023014"/>
    </source>
</evidence>
<comment type="function">
    <text evidence="2">Adenine glycosylase active on G-A mispairs. MutY also corrects error-prone DNA synthesis past GO lesions which are due to the oxidatively damaged form of guanine: 7,8-dihydro-8-oxoguanine (8-oxo-dGTP).</text>
</comment>
<evidence type="ECO:0000256" key="14">
    <source>
        <dbReference type="RuleBase" id="RU365096"/>
    </source>
</evidence>
<evidence type="ECO:0000256" key="2">
    <source>
        <dbReference type="ARBA" id="ARBA00002933"/>
    </source>
</evidence>
<gene>
    <name evidence="16" type="primary">mutY</name>
    <name evidence="16" type="ORF">ACFOWA_12810</name>
</gene>
<keyword evidence="10 14" id="KW-0408">Iron</keyword>
<evidence type="ECO:0000256" key="1">
    <source>
        <dbReference type="ARBA" id="ARBA00000843"/>
    </source>
</evidence>
<evidence type="ECO:0000256" key="4">
    <source>
        <dbReference type="ARBA" id="ARBA00012045"/>
    </source>
</evidence>
<comment type="cofactor">
    <cofactor evidence="14">
        <name>[4Fe-4S] cluster</name>
        <dbReference type="ChEBI" id="CHEBI:49883"/>
    </cofactor>
    <text evidence="14">Binds 1 [4Fe-4S] cluster.</text>
</comment>
<proteinExistence type="inferred from homology"/>
<dbReference type="Pfam" id="PF00633">
    <property type="entry name" value="HHH"/>
    <property type="match status" value="1"/>
</dbReference>
<dbReference type="Gene3D" id="1.10.1670.10">
    <property type="entry name" value="Helix-hairpin-Helix base-excision DNA repair enzymes (C-terminal)"/>
    <property type="match status" value="1"/>
</dbReference>
<evidence type="ECO:0000256" key="8">
    <source>
        <dbReference type="ARBA" id="ARBA00022763"/>
    </source>
</evidence>
<dbReference type="InterPro" id="IPR015797">
    <property type="entry name" value="NUDIX_hydrolase-like_dom_sf"/>
</dbReference>
<dbReference type="Gene3D" id="3.90.79.10">
    <property type="entry name" value="Nucleoside Triphosphate Pyrophosphohydrolase"/>
    <property type="match status" value="1"/>
</dbReference>
<dbReference type="GO" id="GO:0000701">
    <property type="term" value="F:purine-specific mismatch base pair DNA N-glycosylase activity"/>
    <property type="evidence" value="ECO:0007669"/>
    <property type="project" value="UniProtKB-EC"/>
</dbReference>
<dbReference type="InterPro" id="IPR023170">
    <property type="entry name" value="HhH_base_excis_C"/>
</dbReference>
<dbReference type="PANTHER" id="PTHR42944">
    <property type="entry name" value="ADENINE DNA GLYCOSYLASE"/>
    <property type="match status" value="1"/>
</dbReference>
<accession>A0ABV8PAS4</accession>
<dbReference type="SMART" id="SM00478">
    <property type="entry name" value="ENDO3c"/>
    <property type="match status" value="1"/>
</dbReference>
<sequence length="354" mass="41184">MTFQFELINWYRANKRDLPWRHTTDAYTIWLSEIILQQTRVEQGLPYFISFLSNFPTVNDFANATEAKVLKLWQGLGYYSRGRNMHATAQIVMNNYNGVFPTLHDDLIKLKGVGEYTAAAISSFSSGEARAVVDGNVFRVLARFYGIDTPINSPEGKRQFFKLANELLYKEDSALYNQAIMEFGAIQCKPKSPDCGSCPLRINCFAYNNNAVNQLPVKLAKAEKRHRYFNYFICIDDDKILVKERQTRDIWQHLYDFPCIETEMNCTVMDGDFHTAIKNQFGDNAEITFISYKKHLLTHQIIHVQFFGLKNYIFNFSKQKELNWVLLNTLDELPQPNVIRNFIDENFLAQKRPN</sequence>
<keyword evidence="8 14" id="KW-0227">DNA damage</keyword>
<keyword evidence="17" id="KW-1185">Reference proteome</keyword>
<evidence type="ECO:0000256" key="7">
    <source>
        <dbReference type="ARBA" id="ARBA00022723"/>
    </source>
</evidence>
<evidence type="ECO:0000259" key="15">
    <source>
        <dbReference type="SMART" id="SM00478"/>
    </source>
</evidence>
<name>A0ABV8PAS4_9SPHI</name>
<dbReference type="EC" id="3.2.2.31" evidence="4 14"/>
<dbReference type="Pfam" id="PF14815">
    <property type="entry name" value="NUDIX_4"/>
    <property type="match status" value="1"/>
</dbReference>
<dbReference type="InterPro" id="IPR029119">
    <property type="entry name" value="MutY_C"/>
</dbReference>
<keyword evidence="6" id="KW-0004">4Fe-4S</keyword>
<dbReference type="InterPro" id="IPR000445">
    <property type="entry name" value="HhH_motif"/>
</dbReference>
<keyword evidence="11" id="KW-0411">Iron-sulfur</keyword>
<keyword evidence="12" id="KW-0234">DNA repair</keyword>
<dbReference type="CDD" id="cd00056">
    <property type="entry name" value="ENDO3c"/>
    <property type="match status" value="1"/>
</dbReference>
<keyword evidence="13 14" id="KW-0326">Glycosidase</keyword>
<organism evidence="16 17">
    <name type="scientific">Pedobacter lithocola</name>
    <dbReference type="NCBI Taxonomy" id="1908239"/>
    <lineage>
        <taxon>Bacteria</taxon>
        <taxon>Pseudomonadati</taxon>
        <taxon>Bacteroidota</taxon>
        <taxon>Sphingobacteriia</taxon>
        <taxon>Sphingobacteriales</taxon>
        <taxon>Sphingobacteriaceae</taxon>
        <taxon>Pedobacter</taxon>
    </lineage>
</organism>
<evidence type="ECO:0000256" key="3">
    <source>
        <dbReference type="ARBA" id="ARBA00008343"/>
    </source>
</evidence>
<evidence type="ECO:0000256" key="5">
    <source>
        <dbReference type="ARBA" id="ARBA00022023"/>
    </source>
</evidence>